<feature type="chain" id="PRO_5004723971" description="Lysozyme inhibitor LprI N-terminal domain-containing protein" evidence="2">
    <location>
        <begin position="26"/>
        <end position="144"/>
    </location>
</feature>
<dbReference type="EMBL" id="AWGB01000033">
    <property type="protein sequence ID" value="ESQ88809.1"/>
    <property type="molecule type" value="Genomic_DNA"/>
</dbReference>
<comment type="caution">
    <text evidence="3">The sequence shown here is derived from an EMBL/GenBank/DDBJ whole genome shotgun (WGS) entry which is preliminary data.</text>
</comment>
<gene>
    <name evidence="3" type="ORF">ABENE_14975</name>
</gene>
<evidence type="ECO:0000256" key="1">
    <source>
        <dbReference type="SAM" id="MobiDB-lite"/>
    </source>
</evidence>
<dbReference type="AlphaFoldDB" id="V4PNE2"/>
<keyword evidence="4" id="KW-1185">Reference proteome</keyword>
<dbReference type="STRING" id="1121022.GCA_000376105_03323"/>
<feature type="region of interest" description="Disordered" evidence="1">
    <location>
        <begin position="57"/>
        <end position="77"/>
    </location>
</feature>
<dbReference type="PATRIC" id="fig|1121022.4.peg.3047"/>
<keyword evidence="2" id="KW-0732">Signal</keyword>
<protein>
    <recommendedName>
        <fullName evidence="5">Lysozyme inhibitor LprI N-terminal domain-containing protein</fullName>
    </recommendedName>
</protein>
<name>V4PNE2_9CAUL</name>
<dbReference type="RefSeq" id="WP_018083000.1">
    <property type="nucleotide sequence ID" value="NZ_AQWM01000022.1"/>
</dbReference>
<evidence type="ECO:0000313" key="4">
    <source>
        <dbReference type="Proteomes" id="UP000017837"/>
    </source>
</evidence>
<evidence type="ECO:0000256" key="2">
    <source>
        <dbReference type="SAM" id="SignalP"/>
    </source>
</evidence>
<proteinExistence type="predicted"/>
<evidence type="ECO:0008006" key="5">
    <source>
        <dbReference type="Google" id="ProtNLM"/>
    </source>
</evidence>
<dbReference type="Proteomes" id="UP000017837">
    <property type="component" value="Unassembled WGS sequence"/>
</dbReference>
<accession>V4PNE2</accession>
<dbReference type="OrthoDB" id="9940918at2"/>
<reference evidence="3 4" key="1">
    <citation type="journal article" date="2014" name="Nature">
        <title>Sequential evolution of bacterial morphology by co-option of a developmental regulator.</title>
        <authorList>
            <person name="Jiang C."/>
            <person name="Brown P.J."/>
            <person name="Ducret A."/>
            <person name="Brun Y.V."/>
        </authorList>
    </citation>
    <scope>NUCLEOTIDE SEQUENCE [LARGE SCALE GENOMIC DNA]</scope>
    <source>
        <strain evidence="3 4">DSM 16100</strain>
    </source>
</reference>
<organism evidence="3 4">
    <name type="scientific">Asticcacaulis benevestitus DSM 16100 = ATCC BAA-896</name>
    <dbReference type="NCBI Taxonomy" id="1121022"/>
    <lineage>
        <taxon>Bacteria</taxon>
        <taxon>Pseudomonadati</taxon>
        <taxon>Pseudomonadota</taxon>
        <taxon>Alphaproteobacteria</taxon>
        <taxon>Caulobacterales</taxon>
        <taxon>Caulobacteraceae</taxon>
        <taxon>Asticcacaulis</taxon>
    </lineage>
</organism>
<sequence>MRHVTHITFIMFVAALIATADSAAAQDVNAPQDTPEVRSRCLGLSYEVSAMMDQVEKEQDSAIKEAGANPTPEQTKKLKDLESEYVGLAYIWEDLADYFEDADAPSDDIKLDLALLTGEELSSELDVCEALIDQIDKASTAKAP</sequence>
<evidence type="ECO:0000313" key="3">
    <source>
        <dbReference type="EMBL" id="ESQ88809.1"/>
    </source>
</evidence>
<feature type="signal peptide" evidence="2">
    <location>
        <begin position="1"/>
        <end position="25"/>
    </location>
</feature>